<dbReference type="GO" id="GO:0015986">
    <property type="term" value="P:proton motive force-driven ATP synthesis"/>
    <property type="evidence" value="ECO:0007669"/>
    <property type="project" value="InterPro"/>
</dbReference>
<accession>A0A0S2M8G6</accession>
<evidence type="ECO:0000256" key="4">
    <source>
        <dbReference type="ARBA" id="ARBA00022448"/>
    </source>
</evidence>
<gene>
    <name evidence="14" type="primary">atp8</name>
</gene>
<dbReference type="EMBL" id="KT780678">
    <property type="protein sequence ID" value="ALO70957.1"/>
    <property type="molecule type" value="Genomic_DNA"/>
</dbReference>
<evidence type="ECO:0000256" key="11">
    <source>
        <dbReference type="ARBA" id="ARBA00023136"/>
    </source>
</evidence>
<dbReference type="GO" id="GO:0045259">
    <property type="term" value="C:proton-transporting ATP synthase complex"/>
    <property type="evidence" value="ECO:0007669"/>
    <property type="project" value="UniProtKB-KW"/>
</dbReference>
<keyword evidence="9 12" id="KW-0406">Ion transport</keyword>
<dbReference type="AlphaFoldDB" id="A0A0S2M8G6"/>
<reference evidence="14" key="1">
    <citation type="submission" date="2015-09" db="EMBL/GenBank/DDBJ databases">
        <title>Staphyliniformia phylogenetics from de novo mitogenomic assemblies.</title>
        <authorList>
            <person name="Favreau E.A."/>
            <person name="Linard B."/>
            <person name="Vogler A.P."/>
        </authorList>
    </citation>
    <scope>NUCLEOTIDE SEQUENCE</scope>
</reference>
<protein>
    <recommendedName>
        <fullName evidence="12">ATP synthase complex subunit 8</fullName>
    </recommendedName>
</protein>
<keyword evidence="11 13" id="KW-0472">Membrane</keyword>
<evidence type="ECO:0000256" key="13">
    <source>
        <dbReference type="SAM" id="Phobius"/>
    </source>
</evidence>
<evidence type="ECO:0000256" key="10">
    <source>
        <dbReference type="ARBA" id="ARBA00023128"/>
    </source>
</evidence>
<keyword evidence="10 12" id="KW-0496">Mitochondrion</keyword>
<proteinExistence type="inferred from homology"/>
<dbReference type="GO" id="GO:0031966">
    <property type="term" value="C:mitochondrial membrane"/>
    <property type="evidence" value="ECO:0007669"/>
    <property type="project" value="UniProtKB-SubCell"/>
</dbReference>
<comment type="subunit">
    <text evidence="3">F-type ATPases have 2 components, CF(1) - the catalytic core - and CF(0) - the membrane proton channel.</text>
</comment>
<name>A0A0S2M8G6_9COLE</name>
<feature type="transmembrane region" description="Helical" evidence="13">
    <location>
        <begin position="12"/>
        <end position="31"/>
    </location>
</feature>
<dbReference type="Pfam" id="PF00895">
    <property type="entry name" value="ATP-synt_8"/>
    <property type="match status" value="1"/>
</dbReference>
<keyword evidence="6 12" id="KW-0812">Transmembrane</keyword>
<organism evidence="14">
    <name type="scientific">Pselaphinae sp. 12 EF-2015</name>
    <dbReference type="NCBI Taxonomy" id="1756871"/>
    <lineage>
        <taxon>Eukaryota</taxon>
        <taxon>Metazoa</taxon>
        <taxon>Ecdysozoa</taxon>
        <taxon>Arthropoda</taxon>
        <taxon>Hexapoda</taxon>
        <taxon>Insecta</taxon>
        <taxon>Pterygota</taxon>
        <taxon>Neoptera</taxon>
        <taxon>Endopterygota</taxon>
        <taxon>Coleoptera</taxon>
        <taxon>Polyphaga</taxon>
        <taxon>Staphyliniformia</taxon>
        <taxon>Staphylinidae</taxon>
        <taxon>Omaliinae group</taxon>
        <taxon>Pselaphinae</taxon>
    </lineage>
</organism>
<evidence type="ECO:0000256" key="12">
    <source>
        <dbReference type="RuleBase" id="RU003661"/>
    </source>
</evidence>
<dbReference type="GO" id="GO:0015078">
    <property type="term" value="F:proton transmembrane transporter activity"/>
    <property type="evidence" value="ECO:0007669"/>
    <property type="project" value="InterPro"/>
</dbReference>
<comment type="subcellular location">
    <subcellularLocation>
        <location evidence="1 12">Mitochondrion membrane</location>
        <topology evidence="1 12">Single-pass membrane protein</topology>
    </subcellularLocation>
</comment>
<evidence type="ECO:0000256" key="5">
    <source>
        <dbReference type="ARBA" id="ARBA00022547"/>
    </source>
</evidence>
<evidence type="ECO:0000256" key="3">
    <source>
        <dbReference type="ARBA" id="ARBA00011291"/>
    </source>
</evidence>
<geneLocation type="mitochondrion" evidence="14"/>
<keyword evidence="5 12" id="KW-0138">CF(0)</keyword>
<evidence type="ECO:0000256" key="1">
    <source>
        <dbReference type="ARBA" id="ARBA00004304"/>
    </source>
</evidence>
<sequence>MPQMAPMNWTLIYFMFSMIFIMFNFMNYYNFSYKNNLLKTKSLLNKFFWKW</sequence>
<dbReference type="InterPro" id="IPR001421">
    <property type="entry name" value="ATP8_metazoa"/>
</dbReference>
<evidence type="ECO:0000256" key="8">
    <source>
        <dbReference type="ARBA" id="ARBA00022989"/>
    </source>
</evidence>
<evidence type="ECO:0000256" key="7">
    <source>
        <dbReference type="ARBA" id="ARBA00022781"/>
    </source>
</evidence>
<evidence type="ECO:0000256" key="9">
    <source>
        <dbReference type="ARBA" id="ARBA00023065"/>
    </source>
</evidence>
<keyword evidence="7 12" id="KW-0375">Hydrogen ion transport</keyword>
<evidence type="ECO:0000256" key="2">
    <source>
        <dbReference type="ARBA" id="ARBA00008892"/>
    </source>
</evidence>
<keyword evidence="8 13" id="KW-1133">Transmembrane helix</keyword>
<evidence type="ECO:0000256" key="6">
    <source>
        <dbReference type="ARBA" id="ARBA00022692"/>
    </source>
</evidence>
<comment type="similarity">
    <text evidence="2 12">Belongs to the ATPase protein 8 family.</text>
</comment>
<keyword evidence="4 12" id="KW-0813">Transport</keyword>
<evidence type="ECO:0000313" key="14">
    <source>
        <dbReference type="EMBL" id="ALO70957.1"/>
    </source>
</evidence>